<evidence type="ECO:0000313" key="2">
    <source>
        <dbReference type="Proteomes" id="UP000663844"/>
    </source>
</evidence>
<dbReference type="AlphaFoldDB" id="A0A820J4J4"/>
<dbReference type="Proteomes" id="UP000663844">
    <property type="component" value="Unassembled WGS sequence"/>
</dbReference>
<feature type="non-terminal residue" evidence="1">
    <location>
        <position position="1"/>
    </location>
</feature>
<comment type="caution">
    <text evidence="1">The sequence shown here is derived from an EMBL/GenBank/DDBJ whole genome shotgun (WGS) entry which is preliminary data.</text>
</comment>
<evidence type="ECO:0000313" key="1">
    <source>
        <dbReference type="EMBL" id="CAF4321458.1"/>
    </source>
</evidence>
<gene>
    <name evidence="1" type="ORF">OXD698_LOCUS47198</name>
</gene>
<proteinExistence type="predicted"/>
<sequence>ISSKHLVRDGILNYFEQLAHIPPPLLLSPRLNRRSEAAVLEGLLLF</sequence>
<name>A0A820J4J4_9BILA</name>
<dbReference type="EMBL" id="CAJOAZ010017997">
    <property type="protein sequence ID" value="CAF4321458.1"/>
    <property type="molecule type" value="Genomic_DNA"/>
</dbReference>
<protein>
    <submittedName>
        <fullName evidence="1">Uncharacterized protein</fullName>
    </submittedName>
</protein>
<accession>A0A820J4J4</accession>
<reference evidence="1" key="1">
    <citation type="submission" date="2021-02" db="EMBL/GenBank/DDBJ databases">
        <authorList>
            <person name="Nowell W R."/>
        </authorList>
    </citation>
    <scope>NUCLEOTIDE SEQUENCE</scope>
</reference>
<organism evidence="1 2">
    <name type="scientific">Adineta steineri</name>
    <dbReference type="NCBI Taxonomy" id="433720"/>
    <lineage>
        <taxon>Eukaryota</taxon>
        <taxon>Metazoa</taxon>
        <taxon>Spiralia</taxon>
        <taxon>Gnathifera</taxon>
        <taxon>Rotifera</taxon>
        <taxon>Eurotatoria</taxon>
        <taxon>Bdelloidea</taxon>
        <taxon>Adinetida</taxon>
        <taxon>Adinetidae</taxon>
        <taxon>Adineta</taxon>
    </lineage>
</organism>